<dbReference type="InterPro" id="IPR036331">
    <property type="entry name" value="Chagasin-like_sf"/>
</dbReference>
<dbReference type="Gene3D" id="2.60.40.2020">
    <property type="match status" value="1"/>
</dbReference>
<evidence type="ECO:0000313" key="5">
    <source>
        <dbReference type="EMBL" id="USQ75552.1"/>
    </source>
</evidence>
<accession>A0ABY4YHD3</accession>
<name>A0ABY4YHD3_9MICO</name>
<proteinExistence type="predicted"/>
<gene>
    <name evidence="5" type="ORF">NF557_13155</name>
</gene>
<keyword evidence="1 5" id="KW-0646">Protease inhibitor</keyword>
<evidence type="ECO:0000256" key="3">
    <source>
        <dbReference type="SAM" id="MobiDB-lite"/>
    </source>
</evidence>
<dbReference type="SUPFAM" id="SSF141066">
    <property type="entry name" value="ICP-like"/>
    <property type="match status" value="1"/>
</dbReference>
<organism evidence="5 6">
    <name type="scientific">Ornithinimicrobium cryptoxanthini</name>
    <dbReference type="NCBI Taxonomy" id="2934161"/>
    <lineage>
        <taxon>Bacteria</taxon>
        <taxon>Bacillati</taxon>
        <taxon>Actinomycetota</taxon>
        <taxon>Actinomycetes</taxon>
        <taxon>Micrococcales</taxon>
        <taxon>Ornithinimicrobiaceae</taxon>
        <taxon>Ornithinimicrobium</taxon>
    </lineage>
</organism>
<keyword evidence="6" id="KW-1185">Reference proteome</keyword>
<evidence type="ECO:0000259" key="4">
    <source>
        <dbReference type="Pfam" id="PF09394"/>
    </source>
</evidence>
<dbReference type="EMBL" id="CP099490">
    <property type="protein sequence ID" value="USQ75552.1"/>
    <property type="molecule type" value="Genomic_DNA"/>
</dbReference>
<evidence type="ECO:0000256" key="2">
    <source>
        <dbReference type="ARBA" id="ARBA00022704"/>
    </source>
</evidence>
<dbReference type="GO" id="GO:0030414">
    <property type="term" value="F:peptidase inhibitor activity"/>
    <property type="evidence" value="ECO:0007669"/>
    <property type="project" value="UniProtKB-KW"/>
</dbReference>
<dbReference type="InterPro" id="IPR018990">
    <property type="entry name" value="Prot_inh_I42_chagasin"/>
</dbReference>
<reference evidence="5" key="1">
    <citation type="submission" date="2022-06" db="EMBL/GenBank/DDBJ databases">
        <title>Ornithinimicrobium JY.X270.</title>
        <authorList>
            <person name="Huang Y."/>
        </authorList>
    </citation>
    <scope>NUCLEOTIDE SEQUENCE</scope>
    <source>
        <strain evidence="5">JY.X270</strain>
    </source>
</reference>
<evidence type="ECO:0000256" key="1">
    <source>
        <dbReference type="ARBA" id="ARBA00022690"/>
    </source>
</evidence>
<feature type="region of interest" description="Disordered" evidence="3">
    <location>
        <begin position="120"/>
        <end position="142"/>
    </location>
</feature>
<dbReference type="RefSeq" id="WP_252619978.1">
    <property type="nucleotide sequence ID" value="NZ_CP099490.1"/>
</dbReference>
<evidence type="ECO:0000313" key="6">
    <source>
        <dbReference type="Proteomes" id="UP001056535"/>
    </source>
</evidence>
<feature type="domain" description="Proteinase inhibitor I42 chagasin" evidence="4">
    <location>
        <begin position="9"/>
        <end position="110"/>
    </location>
</feature>
<protein>
    <submittedName>
        <fullName evidence="5">Protease inhibitor I42 family protein</fullName>
    </submittedName>
</protein>
<dbReference type="Proteomes" id="UP001056535">
    <property type="component" value="Chromosome"/>
</dbReference>
<dbReference type="Pfam" id="PF09394">
    <property type="entry name" value="Inhibitor_I42"/>
    <property type="match status" value="1"/>
</dbReference>
<sequence length="142" mass="14989">MELPATLVMSPGETLTFELPGLGGAGYLWFVEVSDTQPEAGSPSLGAELGEVVDAVLARSAPGLLGSAEHPQVGRGLPETLRLTAQTPGTAAVRMIQRRPWEDGPPRDERHLEVVVVAATTPVEADTDSTLDELPGQEDTQH</sequence>
<keyword evidence="2" id="KW-0789">Thiol protease inhibitor</keyword>